<organism evidence="4">
    <name type="scientific">uncultured bacterium</name>
    <name type="common">gcode 4</name>
    <dbReference type="NCBI Taxonomy" id="1234023"/>
    <lineage>
        <taxon>Bacteria</taxon>
        <taxon>environmental samples</taxon>
    </lineage>
</organism>
<dbReference type="Gene3D" id="3.30.2060.10">
    <property type="entry name" value="Penicillin-binding protein 1b domain"/>
    <property type="match status" value="1"/>
</dbReference>
<keyword evidence="2" id="KW-0067">ATP-binding</keyword>
<dbReference type="InterPro" id="IPR041471">
    <property type="entry name" value="UvrB_inter"/>
</dbReference>
<dbReference type="SMART" id="SM01058">
    <property type="entry name" value="CarD_TRCF"/>
    <property type="match status" value="1"/>
</dbReference>
<protein>
    <submittedName>
        <fullName evidence="4">Transcription-repair coupling factor</fullName>
    </submittedName>
</protein>
<evidence type="ECO:0000313" key="4">
    <source>
        <dbReference type="EMBL" id="EKD29689.1"/>
    </source>
</evidence>
<keyword evidence="1" id="KW-0547">Nucleotide-binding</keyword>
<reference evidence="4" key="1">
    <citation type="journal article" date="2012" name="Science">
        <title>Fermentation, hydrogen, and sulfur metabolism in multiple uncultivated bacterial phyla.</title>
        <authorList>
            <person name="Wrighton K.C."/>
            <person name="Thomas B.C."/>
            <person name="Sharon I."/>
            <person name="Miller C.S."/>
            <person name="Castelle C.J."/>
            <person name="VerBerkmoes N.C."/>
            <person name="Wilkins M.J."/>
            <person name="Hettich R.L."/>
            <person name="Lipton M.S."/>
            <person name="Williams K.H."/>
            <person name="Long P.E."/>
            <person name="Banfield J.F."/>
        </authorList>
    </citation>
    <scope>NUCLEOTIDE SEQUENCE [LARGE SCALE GENOMIC DNA]</scope>
</reference>
<dbReference type="Gene3D" id="2.40.10.170">
    <property type="match status" value="1"/>
</dbReference>
<dbReference type="Pfam" id="PF17757">
    <property type="entry name" value="UvrB_inter"/>
    <property type="match status" value="1"/>
</dbReference>
<feature type="domain" description="CarD-like/TRCF RNAP-interacting" evidence="3">
    <location>
        <begin position="343"/>
        <end position="402"/>
    </location>
</feature>
<dbReference type="SUPFAM" id="SSF52540">
    <property type="entry name" value="P-loop containing nucleoside triphosphate hydrolases"/>
    <property type="match status" value="1"/>
</dbReference>
<sequence length="402" mass="46447">MLFPLTSHTTYTASGNSFSRAFLLEENFKNGKNLLVFDTKKEAEAFVKIFSFVTRENVSPVFDLAHAIDFFGRENGWFITTKELFEIAVNWKYHVQKNTFVFERNMEIPPEKCITDLVDSGYVHSVHLSKPGSYKKDGDTLSIRLPFEEKVVALSFFDTTLDEILIFDTHGQFLHKKDSIQIPSILDKRTLEEVETREIFKNTELFSSLEKTPIFFINLDFWESLQEVAKMCQKVIIFAGSTPGESTDIGIKEIKISSLQELEFLVKNFGKSVHFYTKHTKALRNFLEYNNLAPWGVEEVNIAGLESFAIGDIYFVADDILGDIFIRNRTKKSIVKNLDLLLEIRPQDYVVHRDHGVGIFREIVEKDLGGNKREYMLIEYRSDDKLFVPLTEIHRVSKYIGN</sequence>
<gene>
    <name evidence="4" type="ORF">ACD_78C00317G0007</name>
</gene>
<comment type="caution">
    <text evidence="4">The sequence shown here is derived from an EMBL/GenBank/DDBJ whole genome shotgun (WGS) entry which is preliminary data.</text>
</comment>
<dbReference type="GO" id="GO:0005524">
    <property type="term" value="F:ATP binding"/>
    <property type="evidence" value="ECO:0007669"/>
    <property type="project" value="UniProtKB-KW"/>
</dbReference>
<dbReference type="Pfam" id="PF02559">
    <property type="entry name" value="CarD_TRCF_RID"/>
    <property type="match status" value="1"/>
</dbReference>
<accession>K1YWQ1</accession>
<evidence type="ECO:0000259" key="3">
    <source>
        <dbReference type="SMART" id="SM01058"/>
    </source>
</evidence>
<name>K1YWQ1_9BACT</name>
<feature type="non-terminal residue" evidence="4">
    <location>
        <position position="402"/>
    </location>
</feature>
<dbReference type="InterPro" id="IPR036101">
    <property type="entry name" value="CarD-like/TRCF_RID_sf"/>
</dbReference>
<dbReference type="SUPFAM" id="SSF141259">
    <property type="entry name" value="CarD-like"/>
    <property type="match status" value="1"/>
</dbReference>
<evidence type="ECO:0000256" key="2">
    <source>
        <dbReference type="ARBA" id="ARBA00022840"/>
    </source>
</evidence>
<proteinExistence type="predicted"/>
<dbReference type="EMBL" id="AMFJ01034317">
    <property type="protein sequence ID" value="EKD29689.1"/>
    <property type="molecule type" value="Genomic_DNA"/>
</dbReference>
<evidence type="ECO:0000256" key="1">
    <source>
        <dbReference type="ARBA" id="ARBA00022741"/>
    </source>
</evidence>
<dbReference type="AlphaFoldDB" id="K1YWQ1"/>
<dbReference type="InterPro" id="IPR003711">
    <property type="entry name" value="CarD-like/TRCF_RID"/>
</dbReference>
<dbReference type="InterPro" id="IPR027417">
    <property type="entry name" value="P-loop_NTPase"/>
</dbReference>